<protein>
    <submittedName>
        <fullName evidence="5">Acetyltransferase (GNAT) family protein</fullName>
    </submittedName>
</protein>
<feature type="compositionally biased region" description="Pro residues" evidence="3">
    <location>
        <begin position="203"/>
        <end position="218"/>
    </location>
</feature>
<dbReference type="Proteomes" id="UP000199001">
    <property type="component" value="Unassembled WGS sequence"/>
</dbReference>
<sequence>MALGYVRPARPEDAGEIARIQLATWRVAYRRILPRHVLDNLDEAYLARRWSAAVQEPPSATHRVLVAVEQAEQSYLVGFAASGPADAEALAPGEPAEALGPDVAAVTDLLVEPRWGRRGHGSRLLAATVDLWRADGFGRAVAWSFDGDEATRRFLTSTGWEPDGAARALDVDDMLVPQVRLHVAVPTEADPADATPAEATLPDAPPAGPVPPPAAPAD</sequence>
<organism evidence="5 6">
    <name type="scientific">Micromonospora citrea</name>
    <dbReference type="NCBI Taxonomy" id="47855"/>
    <lineage>
        <taxon>Bacteria</taxon>
        <taxon>Bacillati</taxon>
        <taxon>Actinomycetota</taxon>
        <taxon>Actinomycetes</taxon>
        <taxon>Micromonosporales</taxon>
        <taxon>Micromonosporaceae</taxon>
        <taxon>Micromonospora</taxon>
    </lineage>
</organism>
<name>A0A1C6UB80_9ACTN</name>
<dbReference type="Gene3D" id="3.40.630.30">
    <property type="match status" value="1"/>
</dbReference>
<accession>A0A1C6UB80</accession>
<proteinExistence type="predicted"/>
<evidence type="ECO:0000256" key="1">
    <source>
        <dbReference type="ARBA" id="ARBA00022679"/>
    </source>
</evidence>
<gene>
    <name evidence="5" type="ORF">GA0070606_1752</name>
</gene>
<dbReference type="PANTHER" id="PTHR43877">
    <property type="entry name" value="AMINOALKYLPHOSPHONATE N-ACETYLTRANSFERASE-RELATED-RELATED"/>
    <property type="match status" value="1"/>
</dbReference>
<evidence type="ECO:0000313" key="6">
    <source>
        <dbReference type="Proteomes" id="UP000199001"/>
    </source>
</evidence>
<evidence type="ECO:0000256" key="3">
    <source>
        <dbReference type="SAM" id="MobiDB-lite"/>
    </source>
</evidence>
<feature type="compositionally biased region" description="Low complexity" evidence="3">
    <location>
        <begin position="188"/>
        <end position="202"/>
    </location>
</feature>
<reference evidence="6" key="1">
    <citation type="submission" date="2016-06" db="EMBL/GenBank/DDBJ databases">
        <authorList>
            <person name="Varghese N."/>
            <person name="Submissions Spin"/>
        </authorList>
    </citation>
    <scope>NUCLEOTIDE SEQUENCE [LARGE SCALE GENOMIC DNA]</scope>
    <source>
        <strain evidence="6">DSM 43903</strain>
    </source>
</reference>
<evidence type="ECO:0000313" key="5">
    <source>
        <dbReference type="EMBL" id="SCL51153.1"/>
    </source>
</evidence>
<evidence type="ECO:0000256" key="2">
    <source>
        <dbReference type="ARBA" id="ARBA00023315"/>
    </source>
</evidence>
<dbReference type="GO" id="GO:0016747">
    <property type="term" value="F:acyltransferase activity, transferring groups other than amino-acyl groups"/>
    <property type="evidence" value="ECO:0007669"/>
    <property type="project" value="InterPro"/>
</dbReference>
<dbReference type="InterPro" id="IPR016181">
    <property type="entry name" value="Acyl_CoA_acyltransferase"/>
</dbReference>
<dbReference type="STRING" id="47855.GA0070606_1752"/>
<dbReference type="CDD" id="cd04301">
    <property type="entry name" value="NAT_SF"/>
    <property type="match status" value="1"/>
</dbReference>
<feature type="domain" description="N-acetyltransferase" evidence="4">
    <location>
        <begin position="4"/>
        <end position="182"/>
    </location>
</feature>
<dbReference type="Pfam" id="PF00583">
    <property type="entry name" value="Acetyltransf_1"/>
    <property type="match status" value="1"/>
</dbReference>
<dbReference type="SUPFAM" id="SSF55729">
    <property type="entry name" value="Acyl-CoA N-acyltransferases (Nat)"/>
    <property type="match status" value="1"/>
</dbReference>
<keyword evidence="1 5" id="KW-0808">Transferase</keyword>
<evidence type="ECO:0000259" key="4">
    <source>
        <dbReference type="PROSITE" id="PS51186"/>
    </source>
</evidence>
<dbReference type="InterPro" id="IPR000182">
    <property type="entry name" value="GNAT_dom"/>
</dbReference>
<keyword evidence="2" id="KW-0012">Acyltransferase</keyword>
<dbReference type="EMBL" id="FMHZ01000002">
    <property type="protein sequence ID" value="SCL51153.1"/>
    <property type="molecule type" value="Genomic_DNA"/>
</dbReference>
<dbReference type="AlphaFoldDB" id="A0A1C6UB80"/>
<dbReference type="PROSITE" id="PS51186">
    <property type="entry name" value="GNAT"/>
    <property type="match status" value="1"/>
</dbReference>
<dbReference type="InterPro" id="IPR050832">
    <property type="entry name" value="Bact_Acetyltransf"/>
</dbReference>
<keyword evidence="6" id="KW-1185">Reference proteome</keyword>
<feature type="region of interest" description="Disordered" evidence="3">
    <location>
        <begin position="188"/>
        <end position="218"/>
    </location>
</feature>